<keyword evidence="3" id="KW-1185">Reference proteome</keyword>
<feature type="region of interest" description="Disordered" evidence="1">
    <location>
        <begin position="158"/>
        <end position="197"/>
    </location>
</feature>
<name>A0AA41TZP3_9ACTN</name>
<dbReference type="RefSeq" id="WP_235051869.1">
    <property type="nucleotide sequence ID" value="NZ_JAKFHA010000004.1"/>
</dbReference>
<reference evidence="2" key="1">
    <citation type="submission" date="2022-01" db="EMBL/GenBank/DDBJ databases">
        <title>Genome-Based Taxonomic Classification of the Phylum Actinobacteria.</title>
        <authorList>
            <person name="Gao Y."/>
        </authorList>
    </citation>
    <scope>NUCLEOTIDE SEQUENCE</scope>
    <source>
        <strain evidence="2">KLBMP 8922</strain>
    </source>
</reference>
<dbReference type="InterPro" id="IPR049975">
    <property type="entry name" value="SAV_915-like_dom"/>
</dbReference>
<feature type="compositionally biased region" description="Acidic residues" evidence="1">
    <location>
        <begin position="180"/>
        <end position="194"/>
    </location>
</feature>
<protein>
    <recommendedName>
        <fullName evidence="4">SseB protein N-terminal domain-containing protein</fullName>
    </recommendedName>
</protein>
<feature type="compositionally biased region" description="Low complexity" evidence="1">
    <location>
        <begin position="158"/>
        <end position="179"/>
    </location>
</feature>
<feature type="region of interest" description="Disordered" evidence="1">
    <location>
        <begin position="1"/>
        <end position="51"/>
    </location>
</feature>
<comment type="caution">
    <text evidence="2">The sequence shown here is derived from an EMBL/GenBank/DDBJ whole genome shotgun (WGS) entry which is preliminary data.</text>
</comment>
<evidence type="ECO:0000313" key="2">
    <source>
        <dbReference type="EMBL" id="MCF2527716.1"/>
    </source>
</evidence>
<evidence type="ECO:0000313" key="3">
    <source>
        <dbReference type="Proteomes" id="UP001165378"/>
    </source>
</evidence>
<sequence>MSAHEPRLASETGRERAARENVKTVEAAVFVTENAPSRGEDPDERPRSRAVLHRDEAAAELPWLRRSHPDAQRPWVQMPQRVFVPVRSTPSGIEVLRLFKDALGTRVGVGFTSAAQLRAVLGSGQEWTVMAETCLRETLAGLGVDVVVRDPRLSAAPVAGSAVGVPEPEADAVPGPDADAVPEPDADADADDAADLPACMRHIPRNDRI</sequence>
<feature type="compositionally biased region" description="Basic and acidic residues" evidence="1">
    <location>
        <begin position="1"/>
        <end position="23"/>
    </location>
</feature>
<feature type="compositionally biased region" description="Basic and acidic residues" evidence="1">
    <location>
        <begin position="38"/>
        <end position="51"/>
    </location>
</feature>
<dbReference type="AlphaFoldDB" id="A0AA41TZP3"/>
<proteinExistence type="predicted"/>
<evidence type="ECO:0000256" key="1">
    <source>
        <dbReference type="SAM" id="MobiDB-lite"/>
    </source>
</evidence>
<dbReference type="Proteomes" id="UP001165378">
    <property type="component" value="Unassembled WGS sequence"/>
</dbReference>
<accession>A0AA41TZP3</accession>
<organism evidence="2 3">
    <name type="scientific">Yinghuangia soli</name>
    <dbReference type="NCBI Taxonomy" id="2908204"/>
    <lineage>
        <taxon>Bacteria</taxon>
        <taxon>Bacillati</taxon>
        <taxon>Actinomycetota</taxon>
        <taxon>Actinomycetes</taxon>
        <taxon>Kitasatosporales</taxon>
        <taxon>Streptomycetaceae</taxon>
        <taxon>Yinghuangia</taxon>
    </lineage>
</organism>
<dbReference type="NCBIfam" id="NF042914">
    <property type="entry name" value="SAV915_dom"/>
    <property type="match status" value="1"/>
</dbReference>
<gene>
    <name evidence="2" type="ORF">LZ495_10875</name>
</gene>
<dbReference type="EMBL" id="JAKFHA010000004">
    <property type="protein sequence ID" value="MCF2527716.1"/>
    <property type="molecule type" value="Genomic_DNA"/>
</dbReference>
<evidence type="ECO:0008006" key="4">
    <source>
        <dbReference type="Google" id="ProtNLM"/>
    </source>
</evidence>